<evidence type="ECO:0000313" key="7">
    <source>
        <dbReference type="EMBL" id="MDB9224637.1"/>
    </source>
</evidence>
<dbReference type="Gene3D" id="3.30.2080.10">
    <property type="entry name" value="GH92 mannosidase domain"/>
    <property type="match status" value="1"/>
</dbReference>
<dbReference type="InterPro" id="IPR005887">
    <property type="entry name" value="GH92_a_mannosidase_put"/>
</dbReference>
<keyword evidence="7" id="KW-0378">Hydrolase</keyword>
<dbReference type="Pfam" id="PF17678">
    <property type="entry name" value="Glyco_hydro_92N"/>
    <property type="match status" value="1"/>
</dbReference>
<keyword evidence="4" id="KW-0732">Signal</keyword>
<dbReference type="InterPro" id="IPR041371">
    <property type="entry name" value="GH92_N"/>
</dbReference>
<comment type="cofactor">
    <cofactor evidence="1">
        <name>Ca(2+)</name>
        <dbReference type="ChEBI" id="CHEBI:29108"/>
    </cofactor>
</comment>
<evidence type="ECO:0000256" key="1">
    <source>
        <dbReference type="ARBA" id="ARBA00001913"/>
    </source>
</evidence>
<evidence type="ECO:0000256" key="2">
    <source>
        <dbReference type="ARBA" id="ARBA00011245"/>
    </source>
</evidence>
<dbReference type="InterPro" id="IPR008928">
    <property type="entry name" value="6-hairpin_glycosidase_sf"/>
</dbReference>
<feature type="signal peptide" evidence="4">
    <location>
        <begin position="1"/>
        <end position="21"/>
    </location>
</feature>
<dbReference type="Gene3D" id="1.20.1610.10">
    <property type="entry name" value="alpha-1,2-mannosidases domains"/>
    <property type="match status" value="1"/>
</dbReference>
<dbReference type="InterPro" id="IPR014718">
    <property type="entry name" value="GH-type_carb-bd"/>
</dbReference>
<sequence>MNRLKWIVIGALLCLFSEAGAAGKDWVKYVNTLQGTNSSFELSRGNTYPAVAMPWGMNFWTPQTGENRNGFIYRYAEDIIRGFRQTHQCSPWANDYAAFSLMPVSGELKVTQHNRFRHFRHEDEIAQPHYYKVTLDNRITAEMSPTERGVFMRFTYPEGKDAYVVLDLNKSHNKIKIIPEQRKVVGYTTHASQAVPQGYANYFVIVFDQPIEGYGTWTTDEGKIRPGVAEEEGFFVSGYLKFAPGGQVNARVVSSFISEEQAEENFRQELAGVKDLEEVKAKAAAAWNKQLGKVEVEGGSEEDKATFYSCMYHSMLFPRQFYEYNQAGEPVYYSPYDGKVHKGYMFTDNGFWDTFRAQFPLNLLLHPEMHGRYLKSLLDAYDQSGWLPSWSCPGHSGGMIGNHAFSLLADAWVKGVRTFDPQQALKAMHHDATDKAPFGQSIGRSGWRDYYLKGYVPFGTTSEPTAKTLEYAYNDFCAMRLAQEVGNKTYERFFGKTIFNYRNVYDPESRFMRGRLPNGEWAQKDFDPTAWGGPFIEGNAWQYHWSVMHDIQGLIDLMGGESNFTAKLDSVFSVPNTVKVGTYGRMIHEMTEMMMIDMGQYAHGNQPVHHMIYLYNYAGEPWKTQKWAREVMRKLYNAGPDGYCGDEDQGQMSAWYVI</sequence>
<comment type="subunit">
    <text evidence="2">Monomer.</text>
</comment>
<protein>
    <submittedName>
        <fullName evidence="7">GH92 family glycosyl hydrolase</fullName>
    </submittedName>
</protein>
<dbReference type="SUPFAM" id="SSF48208">
    <property type="entry name" value="Six-hairpin glycosidases"/>
    <property type="match status" value="1"/>
</dbReference>
<reference evidence="7" key="1">
    <citation type="submission" date="2023-01" db="EMBL/GenBank/DDBJ databases">
        <title>Human gut microbiome strain richness.</title>
        <authorList>
            <person name="Chen-Liaw A."/>
        </authorList>
    </citation>
    <scope>NUCLEOTIDE SEQUENCE</scope>
    <source>
        <strain evidence="7">RTP21484st1_B7_RTP21484_190118</strain>
    </source>
</reference>
<feature type="domain" description="Glycosyl hydrolase family 92" evidence="5">
    <location>
        <begin position="261"/>
        <end position="657"/>
    </location>
</feature>
<dbReference type="PANTHER" id="PTHR12143:SF43">
    <property type="entry name" value="PUTATIVE-RELATED"/>
    <property type="match status" value="1"/>
</dbReference>
<comment type="caution">
    <text evidence="7">The sequence shown here is derived from an EMBL/GenBank/DDBJ whole genome shotgun (WGS) entry which is preliminary data.</text>
</comment>
<dbReference type="Pfam" id="PF07971">
    <property type="entry name" value="Glyco_hydro_92"/>
    <property type="match status" value="1"/>
</dbReference>
<dbReference type="GO" id="GO:0005975">
    <property type="term" value="P:carbohydrate metabolic process"/>
    <property type="evidence" value="ECO:0007669"/>
    <property type="project" value="InterPro"/>
</dbReference>
<dbReference type="GO" id="GO:0006516">
    <property type="term" value="P:glycoprotein catabolic process"/>
    <property type="evidence" value="ECO:0007669"/>
    <property type="project" value="TreeGrafter"/>
</dbReference>
<feature type="chain" id="PRO_5043610918" evidence="4">
    <location>
        <begin position="22"/>
        <end position="658"/>
    </location>
</feature>
<gene>
    <name evidence="7" type="ORF">PN645_16770</name>
</gene>
<keyword evidence="3" id="KW-0106">Calcium</keyword>
<dbReference type="InterPro" id="IPR050883">
    <property type="entry name" value="PNGase"/>
</dbReference>
<evidence type="ECO:0000313" key="8">
    <source>
        <dbReference type="Proteomes" id="UP001212263"/>
    </source>
</evidence>
<dbReference type="GO" id="GO:0005829">
    <property type="term" value="C:cytosol"/>
    <property type="evidence" value="ECO:0007669"/>
    <property type="project" value="TreeGrafter"/>
</dbReference>
<proteinExistence type="predicted"/>
<dbReference type="GO" id="GO:0000224">
    <property type="term" value="F:peptide-N4-(N-acetyl-beta-glucosaminyl)asparagine amidase activity"/>
    <property type="evidence" value="ECO:0007669"/>
    <property type="project" value="TreeGrafter"/>
</dbReference>
<dbReference type="NCBIfam" id="TIGR01180">
    <property type="entry name" value="aman2_put"/>
    <property type="match status" value="1"/>
</dbReference>
<dbReference type="Gene3D" id="2.70.98.10">
    <property type="match status" value="1"/>
</dbReference>
<dbReference type="Proteomes" id="UP001212263">
    <property type="component" value="Unassembled WGS sequence"/>
</dbReference>
<dbReference type="FunFam" id="1.20.1050.60:FF:000001">
    <property type="entry name" value="Putative alpha-1,2-mannosidase"/>
    <property type="match status" value="1"/>
</dbReference>
<dbReference type="RefSeq" id="WP_272055144.1">
    <property type="nucleotide sequence ID" value="NZ_JAQMRD010000028.1"/>
</dbReference>
<dbReference type="GO" id="GO:0030246">
    <property type="term" value="F:carbohydrate binding"/>
    <property type="evidence" value="ECO:0007669"/>
    <property type="project" value="InterPro"/>
</dbReference>
<accession>A0AAW6FN35</accession>
<dbReference type="Gene3D" id="1.20.1050.60">
    <property type="entry name" value="alpha-1,2-mannosidase"/>
    <property type="match status" value="1"/>
</dbReference>
<dbReference type="InterPro" id="IPR012939">
    <property type="entry name" value="Glyco_hydro_92"/>
</dbReference>
<evidence type="ECO:0000259" key="5">
    <source>
        <dbReference type="Pfam" id="PF07971"/>
    </source>
</evidence>
<evidence type="ECO:0000256" key="3">
    <source>
        <dbReference type="ARBA" id="ARBA00022837"/>
    </source>
</evidence>
<name>A0AAW6FN35_9BACT</name>
<dbReference type="FunFam" id="1.20.1610.10:FF:000001">
    <property type="entry name" value="Putative alpha-1,2-mannosidase"/>
    <property type="match status" value="1"/>
</dbReference>
<evidence type="ECO:0000256" key="4">
    <source>
        <dbReference type="SAM" id="SignalP"/>
    </source>
</evidence>
<feature type="domain" description="Glycosyl hydrolase family 92 N-terminal" evidence="6">
    <location>
        <begin position="29"/>
        <end position="253"/>
    </location>
</feature>
<dbReference type="EMBL" id="JAQMRD010000028">
    <property type="protein sequence ID" value="MDB9224637.1"/>
    <property type="molecule type" value="Genomic_DNA"/>
</dbReference>
<dbReference type="PANTHER" id="PTHR12143">
    <property type="entry name" value="PEPTIDE N-GLYCANASE PNGASE -RELATED"/>
    <property type="match status" value="1"/>
</dbReference>
<organism evidence="7 8">
    <name type="scientific">Odoribacter splanchnicus</name>
    <dbReference type="NCBI Taxonomy" id="28118"/>
    <lineage>
        <taxon>Bacteria</taxon>
        <taxon>Pseudomonadati</taxon>
        <taxon>Bacteroidota</taxon>
        <taxon>Bacteroidia</taxon>
        <taxon>Bacteroidales</taxon>
        <taxon>Odoribacteraceae</taxon>
        <taxon>Odoribacter</taxon>
    </lineage>
</organism>
<dbReference type="AlphaFoldDB" id="A0AAW6FN35"/>
<evidence type="ECO:0000259" key="6">
    <source>
        <dbReference type="Pfam" id="PF17678"/>
    </source>
</evidence>
<feature type="non-terminal residue" evidence="7">
    <location>
        <position position="658"/>
    </location>
</feature>